<proteinExistence type="predicted"/>
<dbReference type="AlphaFoldDB" id="A0A8J4B4C9"/>
<sequence length="142" mass="16575">MERRLEMRPALSNCPSMEYSCGFATSLSIWQAHVQELLKVYGRERPIDVISTHSRAYNLNVNASPNRMYITYRRDAPFIRSNCSFLELPLALWRRVARTEAVVHHLQRHVRVGTSAQWIPRRPEMELSPTKRSPEVTAILER</sequence>
<protein>
    <submittedName>
        <fullName evidence="1">Uncharacterized protein</fullName>
    </submittedName>
</protein>
<evidence type="ECO:0000313" key="2">
    <source>
        <dbReference type="Proteomes" id="UP000747399"/>
    </source>
</evidence>
<dbReference type="EMBL" id="BNCO01000010">
    <property type="protein sequence ID" value="GIL51169.1"/>
    <property type="molecule type" value="Genomic_DNA"/>
</dbReference>
<reference evidence="1" key="1">
    <citation type="journal article" date="2021" name="Proc. Natl. Acad. Sci. U.S.A.">
        <title>Three genomes in the algal genus Volvox reveal the fate of a haploid sex-determining region after a transition to homothallism.</title>
        <authorList>
            <person name="Yamamoto K."/>
            <person name="Hamaji T."/>
            <person name="Kawai-Toyooka H."/>
            <person name="Matsuzaki R."/>
            <person name="Takahashi F."/>
            <person name="Nishimura Y."/>
            <person name="Kawachi M."/>
            <person name="Noguchi H."/>
            <person name="Minakuchi Y."/>
            <person name="Umen J.G."/>
            <person name="Toyoda A."/>
            <person name="Nozaki H."/>
        </authorList>
    </citation>
    <scope>NUCLEOTIDE SEQUENCE</scope>
    <source>
        <strain evidence="1">NIES-3780</strain>
    </source>
</reference>
<accession>A0A8J4B4C9</accession>
<name>A0A8J4B4C9_9CHLO</name>
<gene>
    <name evidence="1" type="ORF">Vafri_7237</name>
</gene>
<evidence type="ECO:0000313" key="1">
    <source>
        <dbReference type="EMBL" id="GIL51169.1"/>
    </source>
</evidence>
<organism evidence="1 2">
    <name type="scientific">Volvox africanus</name>
    <dbReference type="NCBI Taxonomy" id="51714"/>
    <lineage>
        <taxon>Eukaryota</taxon>
        <taxon>Viridiplantae</taxon>
        <taxon>Chlorophyta</taxon>
        <taxon>core chlorophytes</taxon>
        <taxon>Chlorophyceae</taxon>
        <taxon>CS clade</taxon>
        <taxon>Chlamydomonadales</taxon>
        <taxon>Volvocaceae</taxon>
        <taxon>Volvox</taxon>
    </lineage>
</organism>
<keyword evidence="2" id="KW-1185">Reference proteome</keyword>
<dbReference type="Proteomes" id="UP000747399">
    <property type="component" value="Unassembled WGS sequence"/>
</dbReference>
<comment type="caution">
    <text evidence="1">The sequence shown here is derived from an EMBL/GenBank/DDBJ whole genome shotgun (WGS) entry which is preliminary data.</text>
</comment>